<dbReference type="AlphaFoldDB" id="A0A0M2Q2B1"/>
<dbReference type="Proteomes" id="UP000034681">
    <property type="component" value="Unassembled WGS sequence"/>
</dbReference>
<organism evidence="1 2">
    <name type="scientific">Prochlorothrix hollandica PCC 9006 = CALU 1027</name>
    <dbReference type="NCBI Taxonomy" id="317619"/>
    <lineage>
        <taxon>Bacteria</taxon>
        <taxon>Bacillati</taxon>
        <taxon>Cyanobacteriota</taxon>
        <taxon>Cyanophyceae</taxon>
        <taxon>Prochlorotrichales</taxon>
        <taxon>Prochlorotrichaceae</taxon>
        <taxon>Prochlorothrix</taxon>
    </lineage>
</organism>
<reference evidence="1" key="1">
    <citation type="submission" date="2012-04" db="EMBL/GenBank/DDBJ databases">
        <authorList>
            <person name="Borisov I.G."/>
            <person name="Ivanikova N.V."/>
            <person name="Pinevich A.V."/>
        </authorList>
    </citation>
    <scope>NUCLEOTIDE SEQUENCE</scope>
    <source>
        <strain evidence="1">CALU 1027</strain>
    </source>
</reference>
<accession>A0A0M2Q2B1</accession>
<dbReference type="Gene3D" id="3.30.310.110">
    <property type="entry name" value="XisI-like"/>
    <property type="match status" value="1"/>
</dbReference>
<gene>
    <name evidence="1" type="ORF">PROH_05705</name>
</gene>
<keyword evidence="2" id="KW-1185">Reference proteome</keyword>
<dbReference type="InterPro" id="IPR035943">
    <property type="entry name" value="XisI-like_sf"/>
</dbReference>
<dbReference type="RefSeq" id="WP_017714640.1">
    <property type="nucleotide sequence ID" value="NZ_KB235944.1"/>
</dbReference>
<evidence type="ECO:0000313" key="1">
    <source>
        <dbReference type="EMBL" id="KKJ00757.1"/>
    </source>
</evidence>
<sequence>MDRLEQYRSTLETVLNEHAQLAAQVRAEHPNAPDTPAETIAICDPKTDNYLLITTGWTSKQRIHSILAHFRIINASICIEWNGIENLIEDLIDRGIPATAFLQATAQHPPRSTALQ</sequence>
<evidence type="ECO:0008006" key="3">
    <source>
        <dbReference type="Google" id="ProtNLM"/>
    </source>
</evidence>
<dbReference type="Pfam" id="PF08869">
    <property type="entry name" value="XisI"/>
    <property type="match status" value="1"/>
</dbReference>
<evidence type="ECO:0000313" key="2">
    <source>
        <dbReference type="Proteomes" id="UP000034681"/>
    </source>
</evidence>
<dbReference type="SUPFAM" id="SSF143847">
    <property type="entry name" value="XisI-like"/>
    <property type="match status" value="1"/>
</dbReference>
<protein>
    <recommendedName>
        <fullName evidence="3">XisI protein</fullName>
    </recommendedName>
</protein>
<dbReference type="OrthoDB" id="467081at2"/>
<dbReference type="InterPro" id="IPR014968">
    <property type="entry name" value="XisI"/>
</dbReference>
<dbReference type="EMBL" id="AJTX02000003">
    <property type="protein sequence ID" value="KKJ00757.1"/>
    <property type="molecule type" value="Genomic_DNA"/>
</dbReference>
<proteinExistence type="predicted"/>
<comment type="caution">
    <text evidence="1">The sequence shown here is derived from an EMBL/GenBank/DDBJ whole genome shotgun (WGS) entry which is preliminary data.</text>
</comment>
<name>A0A0M2Q2B1_PROHO</name>
<dbReference type="STRING" id="317619.GCA_000332315_04563"/>